<dbReference type="Pfam" id="PF19265">
    <property type="entry name" value="DUF5908"/>
    <property type="match status" value="1"/>
</dbReference>
<gene>
    <name evidence="1" type="ORF">GCM10023149_14110</name>
</gene>
<dbReference type="Proteomes" id="UP001500582">
    <property type="component" value="Unassembled WGS sequence"/>
</dbReference>
<evidence type="ECO:0000313" key="1">
    <source>
        <dbReference type="EMBL" id="GAA4316844.1"/>
    </source>
</evidence>
<dbReference type="RefSeq" id="WP_345210316.1">
    <property type="nucleotide sequence ID" value="NZ_BAABFT010000003.1"/>
</dbReference>
<accession>A0ABP8G4A9</accession>
<evidence type="ECO:0000313" key="2">
    <source>
        <dbReference type="Proteomes" id="UP001500582"/>
    </source>
</evidence>
<keyword evidence="2" id="KW-1185">Reference proteome</keyword>
<protein>
    <submittedName>
        <fullName evidence="1">Uncharacterized protein</fullName>
    </submittedName>
</protein>
<dbReference type="EMBL" id="BAABFT010000003">
    <property type="protein sequence ID" value="GAA4316844.1"/>
    <property type="molecule type" value="Genomic_DNA"/>
</dbReference>
<dbReference type="InterPro" id="IPR045459">
    <property type="entry name" value="DUF5908"/>
</dbReference>
<sequence>MPVQINELIIRTVVDPAPTNNGTQANTPTGGNEAELDAIEKVLEIIKEKKER</sequence>
<comment type="caution">
    <text evidence="1">The sequence shown here is derived from an EMBL/GenBank/DDBJ whole genome shotgun (WGS) entry which is preliminary data.</text>
</comment>
<name>A0ABP8G4A9_9SPHI</name>
<reference evidence="2" key="1">
    <citation type="journal article" date="2019" name="Int. J. Syst. Evol. Microbiol.">
        <title>The Global Catalogue of Microorganisms (GCM) 10K type strain sequencing project: providing services to taxonomists for standard genome sequencing and annotation.</title>
        <authorList>
            <consortium name="The Broad Institute Genomics Platform"/>
            <consortium name="The Broad Institute Genome Sequencing Center for Infectious Disease"/>
            <person name="Wu L."/>
            <person name="Ma J."/>
        </authorList>
    </citation>
    <scope>NUCLEOTIDE SEQUENCE [LARGE SCALE GENOMIC DNA]</scope>
    <source>
        <strain evidence="2">JCM 17705</strain>
    </source>
</reference>
<proteinExistence type="predicted"/>
<organism evidence="1 2">
    <name type="scientific">Mucilaginibacter gynuensis</name>
    <dbReference type="NCBI Taxonomy" id="1302236"/>
    <lineage>
        <taxon>Bacteria</taxon>
        <taxon>Pseudomonadati</taxon>
        <taxon>Bacteroidota</taxon>
        <taxon>Sphingobacteriia</taxon>
        <taxon>Sphingobacteriales</taxon>
        <taxon>Sphingobacteriaceae</taxon>
        <taxon>Mucilaginibacter</taxon>
    </lineage>
</organism>